<evidence type="ECO:0000313" key="4">
    <source>
        <dbReference type="Proteomes" id="UP000039865"/>
    </source>
</evidence>
<gene>
    <name evidence="3" type="primary">Contig18779.g19926</name>
    <name evidence="3" type="ORF">STYLEM_1963</name>
</gene>
<dbReference type="InterPro" id="IPR027267">
    <property type="entry name" value="AH/BAR_dom_sf"/>
</dbReference>
<organism evidence="3 4">
    <name type="scientific">Stylonychia lemnae</name>
    <name type="common">Ciliate</name>
    <dbReference type="NCBI Taxonomy" id="5949"/>
    <lineage>
        <taxon>Eukaryota</taxon>
        <taxon>Sar</taxon>
        <taxon>Alveolata</taxon>
        <taxon>Ciliophora</taxon>
        <taxon>Intramacronucleata</taxon>
        <taxon>Spirotrichea</taxon>
        <taxon>Stichotrichia</taxon>
        <taxon>Sporadotrichida</taxon>
        <taxon>Oxytrichidae</taxon>
        <taxon>Stylonychinae</taxon>
        <taxon>Stylonychia</taxon>
    </lineage>
</organism>
<name>A0A077ZUL2_STYLE</name>
<evidence type="ECO:0000313" key="3">
    <source>
        <dbReference type="EMBL" id="CDW72995.1"/>
    </source>
</evidence>
<feature type="coiled-coil region" evidence="1">
    <location>
        <begin position="100"/>
        <end position="134"/>
    </location>
</feature>
<dbReference type="EMBL" id="CCKQ01001889">
    <property type="protein sequence ID" value="CDW72995.1"/>
    <property type="molecule type" value="Genomic_DNA"/>
</dbReference>
<keyword evidence="2" id="KW-0472">Membrane</keyword>
<evidence type="ECO:0008006" key="5">
    <source>
        <dbReference type="Google" id="ProtNLM"/>
    </source>
</evidence>
<feature type="transmembrane region" description="Helical" evidence="2">
    <location>
        <begin position="12"/>
        <end position="39"/>
    </location>
</feature>
<keyword evidence="2" id="KW-0812">Transmembrane</keyword>
<evidence type="ECO:0000256" key="2">
    <source>
        <dbReference type="SAM" id="Phobius"/>
    </source>
</evidence>
<proteinExistence type="predicted"/>
<protein>
    <recommendedName>
        <fullName evidence="5">BAR domain-containing protein</fullName>
    </recommendedName>
</protein>
<dbReference type="SUPFAM" id="SSF103657">
    <property type="entry name" value="BAR/IMD domain-like"/>
    <property type="match status" value="1"/>
</dbReference>
<accession>A0A077ZUL2</accession>
<dbReference type="InParanoid" id="A0A077ZUL2"/>
<sequence>MILNKNLEPITSMLIISALMLKVFTTIYHVLIITLLVMLDCHTDYAKILKAFYKGTEYQEMIEQAGYVLENSQKLMQDIYDMDQILHQMCSKLFKITKKLKTQEEQREEARVAYDHYRNKLQKMEKTHAKSTEAKKIDVYKRNVEKFNKSKSEFDTENSKLDKLMEQIQIKGEVIIDQICIRFTCEVESKFFIQLNKSFKKLEIIEQQMTEISQY</sequence>
<dbReference type="AlphaFoldDB" id="A0A077ZUL2"/>
<dbReference type="Gene3D" id="1.20.1270.60">
    <property type="entry name" value="Arfaptin homology (AH) domain/BAR domain"/>
    <property type="match status" value="1"/>
</dbReference>
<keyword evidence="1" id="KW-0175">Coiled coil</keyword>
<dbReference type="Proteomes" id="UP000039865">
    <property type="component" value="Unassembled WGS sequence"/>
</dbReference>
<reference evidence="3 4" key="1">
    <citation type="submission" date="2014-06" db="EMBL/GenBank/DDBJ databases">
        <authorList>
            <person name="Swart Estienne"/>
        </authorList>
    </citation>
    <scope>NUCLEOTIDE SEQUENCE [LARGE SCALE GENOMIC DNA]</scope>
    <source>
        <strain evidence="3 4">130c</strain>
    </source>
</reference>
<keyword evidence="2" id="KW-1133">Transmembrane helix</keyword>
<evidence type="ECO:0000256" key="1">
    <source>
        <dbReference type="SAM" id="Coils"/>
    </source>
</evidence>
<keyword evidence="4" id="KW-1185">Reference proteome</keyword>